<dbReference type="AlphaFoldDB" id="A0A9D1XAP3"/>
<organism evidence="2 3">
    <name type="scientific">Candidatus Parabacteroides intestinipullorum</name>
    <dbReference type="NCBI Taxonomy" id="2838723"/>
    <lineage>
        <taxon>Bacteria</taxon>
        <taxon>Pseudomonadati</taxon>
        <taxon>Bacteroidota</taxon>
        <taxon>Bacteroidia</taxon>
        <taxon>Bacteroidales</taxon>
        <taxon>Tannerellaceae</taxon>
        <taxon>Parabacteroides</taxon>
    </lineage>
</organism>
<accession>A0A9D1XAP3</accession>
<dbReference type="EMBL" id="DXEL01000078">
    <property type="protein sequence ID" value="HIX75631.1"/>
    <property type="molecule type" value="Genomic_DNA"/>
</dbReference>
<name>A0A9D1XAP3_9BACT</name>
<protein>
    <submittedName>
        <fullName evidence="2">Glycosyltransferase</fullName>
        <ecNumber evidence="2">2.4.-.-</ecNumber>
    </submittedName>
</protein>
<dbReference type="Proteomes" id="UP000886740">
    <property type="component" value="Unassembled WGS sequence"/>
</dbReference>
<dbReference type="SUPFAM" id="SSF53756">
    <property type="entry name" value="UDP-Glycosyltransferase/glycogen phosphorylase"/>
    <property type="match status" value="1"/>
</dbReference>
<dbReference type="Pfam" id="PF13439">
    <property type="entry name" value="Glyco_transf_4"/>
    <property type="match status" value="1"/>
</dbReference>
<dbReference type="GO" id="GO:0016757">
    <property type="term" value="F:glycosyltransferase activity"/>
    <property type="evidence" value="ECO:0007669"/>
    <property type="project" value="UniProtKB-KW"/>
</dbReference>
<comment type="caution">
    <text evidence="2">The sequence shown here is derived from an EMBL/GenBank/DDBJ whole genome shotgun (WGS) entry which is preliminary data.</text>
</comment>
<dbReference type="InterPro" id="IPR028098">
    <property type="entry name" value="Glyco_trans_4-like_N"/>
</dbReference>
<gene>
    <name evidence="2" type="ORF">H9977_11465</name>
</gene>
<evidence type="ECO:0000313" key="2">
    <source>
        <dbReference type="EMBL" id="HIX75631.1"/>
    </source>
</evidence>
<sequence>MDDHFLNVVSLNIPYPPNYGGIIDIYYKLKALKRLGVRLILHCFEYERPEAPELEEICEKVYYYKRHTGLLANMSLLPYNVVSRKEPKLMERLLENDYPILFEGLHCCYYMADPRLKGRKKIYRECNIEHDYYRYLAQSTRHLIRTLFYRIEAWRFFRYQTVVRHADLVVAVSRADQAYLRTQFPDKQIEFIPCFHENNEIRCREGASEFILYHGKLSVEENEKAALFLIREVFRKLPYTCVIAGMNPSKKLIRVAAPYPNIRVEANPDKLRMEELIREAQINTLITFQDTGLKLKLLNSLFAGRHILVNPLMLAGSGLEPYCAQAGKMTDKEPETEPLCIIANTPSEMIQACKRLMRCPFSKQAIQVRKESLFPTYSNQAQGERLFNLIFG</sequence>
<proteinExistence type="predicted"/>
<dbReference type="EC" id="2.4.-.-" evidence="2"/>
<feature type="domain" description="Glycosyltransferase subfamily 4-like N-terminal" evidence="1">
    <location>
        <begin position="28"/>
        <end position="194"/>
    </location>
</feature>
<keyword evidence="2" id="KW-0328">Glycosyltransferase</keyword>
<keyword evidence="2" id="KW-0808">Transferase</keyword>
<reference evidence="2" key="1">
    <citation type="journal article" date="2021" name="PeerJ">
        <title>Extensive microbial diversity within the chicken gut microbiome revealed by metagenomics and culture.</title>
        <authorList>
            <person name="Gilroy R."/>
            <person name="Ravi A."/>
            <person name="Getino M."/>
            <person name="Pursley I."/>
            <person name="Horton D.L."/>
            <person name="Alikhan N.F."/>
            <person name="Baker D."/>
            <person name="Gharbi K."/>
            <person name="Hall N."/>
            <person name="Watson M."/>
            <person name="Adriaenssens E.M."/>
            <person name="Foster-Nyarko E."/>
            <person name="Jarju S."/>
            <person name="Secka A."/>
            <person name="Antonio M."/>
            <person name="Oren A."/>
            <person name="Chaudhuri R.R."/>
            <person name="La Ragione R."/>
            <person name="Hildebrand F."/>
            <person name="Pallen M.J."/>
        </authorList>
    </citation>
    <scope>NUCLEOTIDE SEQUENCE</scope>
    <source>
        <strain evidence="2">ChiGjej6B6-14162</strain>
    </source>
</reference>
<evidence type="ECO:0000313" key="3">
    <source>
        <dbReference type="Proteomes" id="UP000886740"/>
    </source>
</evidence>
<evidence type="ECO:0000259" key="1">
    <source>
        <dbReference type="Pfam" id="PF13439"/>
    </source>
</evidence>
<reference evidence="2" key="2">
    <citation type="submission" date="2021-04" db="EMBL/GenBank/DDBJ databases">
        <authorList>
            <person name="Gilroy R."/>
        </authorList>
    </citation>
    <scope>NUCLEOTIDE SEQUENCE</scope>
    <source>
        <strain evidence="2">ChiGjej6B6-14162</strain>
    </source>
</reference>